<name>A0A445BK35_ARAHY</name>
<dbReference type="Proteomes" id="UP000289738">
    <property type="component" value="Chromosome A09"/>
</dbReference>
<keyword evidence="2" id="KW-1185">Reference proteome</keyword>
<evidence type="ECO:0000313" key="1">
    <source>
        <dbReference type="EMBL" id="RYR39032.1"/>
    </source>
</evidence>
<protein>
    <recommendedName>
        <fullName evidence="3">FAR1 domain-containing protein</fullName>
    </recommendedName>
</protein>
<reference evidence="1 2" key="1">
    <citation type="submission" date="2019-01" db="EMBL/GenBank/DDBJ databases">
        <title>Sequencing of cultivated peanut Arachis hypogaea provides insights into genome evolution and oil improvement.</title>
        <authorList>
            <person name="Chen X."/>
        </authorList>
    </citation>
    <scope>NUCLEOTIDE SEQUENCE [LARGE SCALE GENOMIC DNA]</scope>
    <source>
        <strain evidence="2">cv. Fuhuasheng</strain>
        <tissue evidence="1">Leaves</tissue>
    </source>
</reference>
<evidence type="ECO:0008006" key="3">
    <source>
        <dbReference type="Google" id="ProtNLM"/>
    </source>
</evidence>
<organism evidence="1 2">
    <name type="scientific">Arachis hypogaea</name>
    <name type="common">Peanut</name>
    <dbReference type="NCBI Taxonomy" id="3818"/>
    <lineage>
        <taxon>Eukaryota</taxon>
        <taxon>Viridiplantae</taxon>
        <taxon>Streptophyta</taxon>
        <taxon>Embryophyta</taxon>
        <taxon>Tracheophyta</taxon>
        <taxon>Spermatophyta</taxon>
        <taxon>Magnoliopsida</taxon>
        <taxon>eudicotyledons</taxon>
        <taxon>Gunneridae</taxon>
        <taxon>Pentapetalae</taxon>
        <taxon>rosids</taxon>
        <taxon>fabids</taxon>
        <taxon>Fabales</taxon>
        <taxon>Fabaceae</taxon>
        <taxon>Papilionoideae</taxon>
        <taxon>50 kb inversion clade</taxon>
        <taxon>dalbergioids sensu lato</taxon>
        <taxon>Dalbergieae</taxon>
        <taxon>Pterocarpus clade</taxon>
        <taxon>Arachis</taxon>
    </lineage>
</organism>
<proteinExistence type="predicted"/>
<dbReference type="EMBL" id="SDMP01000009">
    <property type="protein sequence ID" value="RYR39032.1"/>
    <property type="molecule type" value="Genomic_DNA"/>
</dbReference>
<evidence type="ECO:0000313" key="2">
    <source>
        <dbReference type="Proteomes" id="UP000289738"/>
    </source>
</evidence>
<comment type="caution">
    <text evidence="1">The sequence shown here is derived from an EMBL/GenBank/DDBJ whole genome shotgun (WGS) entry which is preliminary data.</text>
</comment>
<sequence length="68" mass="7987">MNNSTSNQCVVDEQFVPKFGMTFKTLEEAGEFYKYYSKLACFSTKIRNTTRKGDEIKNQLITYSRKEK</sequence>
<accession>A0A445BK35</accession>
<gene>
    <name evidence="1" type="ORF">Ahy_A09g044426</name>
</gene>
<dbReference type="AlphaFoldDB" id="A0A445BK35"/>